<proteinExistence type="predicted"/>
<gene>
    <name evidence="1" type="ORF">E2C01_091651</name>
</gene>
<comment type="caution">
    <text evidence="1">The sequence shown here is derived from an EMBL/GenBank/DDBJ whole genome shotgun (WGS) entry which is preliminary data.</text>
</comment>
<protein>
    <submittedName>
        <fullName evidence="1">Uncharacterized protein</fullName>
    </submittedName>
</protein>
<reference evidence="1 2" key="1">
    <citation type="submission" date="2019-05" db="EMBL/GenBank/DDBJ databases">
        <title>Another draft genome of Portunus trituberculatus and its Hox gene families provides insights of decapod evolution.</title>
        <authorList>
            <person name="Jeong J.-H."/>
            <person name="Song I."/>
            <person name="Kim S."/>
            <person name="Choi T."/>
            <person name="Kim D."/>
            <person name="Ryu S."/>
            <person name="Kim W."/>
        </authorList>
    </citation>
    <scope>NUCLEOTIDE SEQUENCE [LARGE SCALE GENOMIC DNA]</scope>
    <source>
        <tissue evidence="1">Muscle</tissue>
    </source>
</reference>
<dbReference type="Proteomes" id="UP000324222">
    <property type="component" value="Unassembled WGS sequence"/>
</dbReference>
<keyword evidence="2" id="KW-1185">Reference proteome</keyword>
<evidence type="ECO:0000313" key="2">
    <source>
        <dbReference type="Proteomes" id="UP000324222"/>
    </source>
</evidence>
<name>A0A5B7JPN1_PORTR</name>
<dbReference type="AlphaFoldDB" id="A0A5B7JPN1"/>
<sequence length="80" mass="9333">MLPYIANTFPPHCSTCNVTLCVEHIQLRCVRYREERRLLATYYQSHGLPLPQITLLGDEHTDVVDRLMIYLTETNLISEL</sequence>
<accession>A0A5B7JPN1</accession>
<dbReference type="EMBL" id="VSRR010105832">
    <property type="protein sequence ID" value="MPC96393.1"/>
    <property type="molecule type" value="Genomic_DNA"/>
</dbReference>
<evidence type="ECO:0000313" key="1">
    <source>
        <dbReference type="EMBL" id="MPC96393.1"/>
    </source>
</evidence>
<organism evidence="1 2">
    <name type="scientific">Portunus trituberculatus</name>
    <name type="common">Swimming crab</name>
    <name type="synonym">Neptunus trituberculatus</name>
    <dbReference type="NCBI Taxonomy" id="210409"/>
    <lineage>
        <taxon>Eukaryota</taxon>
        <taxon>Metazoa</taxon>
        <taxon>Ecdysozoa</taxon>
        <taxon>Arthropoda</taxon>
        <taxon>Crustacea</taxon>
        <taxon>Multicrustacea</taxon>
        <taxon>Malacostraca</taxon>
        <taxon>Eumalacostraca</taxon>
        <taxon>Eucarida</taxon>
        <taxon>Decapoda</taxon>
        <taxon>Pleocyemata</taxon>
        <taxon>Brachyura</taxon>
        <taxon>Eubrachyura</taxon>
        <taxon>Portunoidea</taxon>
        <taxon>Portunidae</taxon>
        <taxon>Portuninae</taxon>
        <taxon>Portunus</taxon>
    </lineage>
</organism>